<keyword evidence="2 4" id="KW-0479">Metal-binding</keyword>
<dbReference type="HAMAP" id="MF_00745">
    <property type="entry name" value="SprT_like"/>
    <property type="match status" value="1"/>
</dbReference>
<evidence type="ECO:0000256" key="3">
    <source>
        <dbReference type="ARBA" id="ARBA00022833"/>
    </source>
</evidence>
<dbReference type="InterPro" id="IPR006640">
    <property type="entry name" value="SprT-like_domain"/>
</dbReference>
<dbReference type="InterPro" id="IPR035240">
    <property type="entry name" value="SprT_Zn_ribbon"/>
</dbReference>
<organism evidence="6 7">
    <name type="scientific">Anaerobacillus arseniciselenatis</name>
    <dbReference type="NCBI Taxonomy" id="85682"/>
    <lineage>
        <taxon>Bacteria</taxon>
        <taxon>Bacillati</taxon>
        <taxon>Bacillota</taxon>
        <taxon>Bacilli</taxon>
        <taxon>Bacillales</taxon>
        <taxon>Bacillaceae</taxon>
        <taxon>Anaerobacillus</taxon>
    </lineage>
</organism>
<feature type="domain" description="SprT-like" evidence="5">
    <location>
        <begin position="4"/>
        <end position="149"/>
    </location>
</feature>
<protein>
    <recommendedName>
        <fullName evidence="4">Protein SprT-like</fullName>
    </recommendedName>
</protein>
<evidence type="ECO:0000256" key="2">
    <source>
        <dbReference type="ARBA" id="ARBA00022723"/>
    </source>
</evidence>
<evidence type="ECO:0000259" key="5">
    <source>
        <dbReference type="SMART" id="SM00731"/>
    </source>
</evidence>
<dbReference type="RefSeq" id="WP_071312456.1">
    <property type="nucleotide sequence ID" value="NZ_MLQQ01000005.1"/>
</dbReference>
<dbReference type="InterPro" id="IPR023524">
    <property type="entry name" value="Uncharacterised_SprT-like"/>
</dbReference>
<keyword evidence="1 4" id="KW-0963">Cytoplasm</keyword>
<dbReference type="SMART" id="SM00731">
    <property type="entry name" value="SprT"/>
    <property type="match status" value="1"/>
</dbReference>
<feature type="active site" evidence="4">
    <location>
        <position position="68"/>
    </location>
</feature>
<keyword evidence="3 4" id="KW-0862">Zinc</keyword>
<evidence type="ECO:0000313" key="7">
    <source>
        <dbReference type="Proteomes" id="UP000180098"/>
    </source>
</evidence>
<name>A0A1S2LT77_9BACI</name>
<evidence type="ECO:0000256" key="4">
    <source>
        <dbReference type="HAMAP-Rule" id="MF_00745"/>
    </source>
</evidence>
<dbReference type="GO" id="GO:0005737">
    <property type="term" value="C:cytoplasm"/>
    <property type="evidence" value="ECO:0007669"/>
    <property type="project" value="UniProtKB-SubCell"/>
</dbReference>
<evidence type="ECO:0000256" key="1">
    <source>
        <dbReference type="ARBA" id="ARBA00022490"/>
    </source>
</evidence>
<comment type="similarity">
    <text evidence="4">Belongs to the SprT family.</text>
</comment>
<comment type="caution">
    <text evidence="6">The sequence shown here is derived from an EMBL/GenBank/DDBJ whole genome shotgun (WGS) entry which is preliminary data.</text>
</comment>
<feature type="binding site" evidence="4">
    <location>
        <position position="71"/>
    </location>
    <ligand>
        <name>Zn(2+)</name>
        <dbReference type="ChEBI" id="CHEBI:29105"/>
    </ligand>
</feature>
<accession>A0A1S2LT77</accession>
<evidence type="ECO:0000313" key="6">
    <source>
        <dbReference type="EMBL" id="OIJ14575.1"/>
    </source>
</evidence>
<gene>
    <name evidence="6" type="ORF">BKP35_05875</name>
</gene>
<dbReference type="AlphaFoldDB" id="A0A1S2LT77"/>
<dbReference type="GO" id="GO:0006950">
    <property type="term" value="P:response to stress"/>
    <property type="evidence" value="ECO:0007669"/>
    <property type="project" value="UniProtKB-ARBA"/>
</dbReference>
<keyword evidence="7" id="KW-1185">Reference proteome</keyword>
<dbReference type="Proteomes" id="UP000180098">
    <property type="component" value="Unassembled WGS sequence"/>
</dbReference>
<feature type="binding site" evidence="4">
    <location>
        <position position="67"/>
    </location>
    <ligand>
        <name>Zn(2+)</name>
        <dbReference type="ChEBI" id="CHEBI:29105"/>
    </ligand>
</feature>
<comment type="cofactor">
    <cofactor evidence="4">
        <name>Zn(2+)</name>
        <dbReference type="ChEBI" id="CHEBI:29105"/>
    </cofactor>
    <text evidence="4">Binds 1 zinc ion.</text>
</comment>
<dbReference type="GO" id="GO:0008270">
    <property type="term" value="F:zinc ion binding"/>
    <property type="evidence" value="ECO:0007669"/>
    <property type="project" value="UniProtKB-UniRule"/>
</dbReference>
<dbReference type="OrthoDB" id="9799909at2"/>
<dbReference type="Pfam" id="PF17283">
    <property type="entry name" value="Zn_ribbon_SprT"/>
    <property type="match status" value="1"/>
</dbReference>
<sequence>MKDHELQKLVEEISLNFFNLPFKHNAKFNGRLRTTGGRYLLGSHDIEINPKQLHYHGVDALVGIVKHELCHYHLHIQKRGYRHIDKDFQQLLAKVGGTKYCDVIPGQRRESKTLHVYSCTSCGTQFNRKRAIDTNRYVCGKCKGKIRKVKTLKKS</sequence>
<dbReference type="NCBIfam" id="NF003339">
    <property type="entry name" value="PRK04351.1"/>
    <property type="match status" value="1"/>
</dbReference>
<reference evidence="6 7" key="1">
    <citation type="submission" date="2016-10" db="EMBL/GenBank/DDBJ databases">
        <title>Draft genome sequences of four alkaliphilic bacteria belonging to the Anaerobacillus genus.</title>
        <authorList>
            <person name="Bassil N.M."/>
            <person name="Lloyd J.R."/>
        </authorList>
    </citation>
    <scope>NUCLEOTIDE SEQUENCE [LARGE SCALE GENOMIC DNA]</scope>
    <source>
        <strain evidence="6 7">DSM 15340</strain>
    </source>
</reference>
<dbReference type="EMBL" id="MLQQ01000005">
    <property type="protein sequence ID" value="OIJ14575.1"/>
    <property type="molecule type" value="Genomic_DNA"/>
</dbReference>
<proteinExistence type="inferred from homology"/>
<comment type="subcellular location">
    <subcellularLocation>
        <location evidence="4">Cytoplasm</location>
    </subcellularLocation>
</comment>
<dbReference type="Pfam" id="PF10263">
    <property type="entry name" value="SprT-like"/>
    <property type="match status" value="1"/>
</dbReference>